<dbReference type="HOGENOM" id="CLU_523810_0_0_1"/>
<dbReference type="GO" id="GO:0016887">
    <property type="term" value="F:ATP hydrolysis activity"/>
    <property type="evidence" value="ECO:0007669"/>
    <property type="project" value="InterPro"/>
</dbReference>
<evidence type="ECO:0000259" key="5">
    <source>
        <dbReference type="Pfam" id="PF12848"/>
    </source>
</evidence>
<keyword evidence="1" id="KW-0677">Repeat</keyword>
<evidence type="ECO:0000256" key="3">
    <source>
        <dbReference type="ARBA" id="ARBA00022840"/>
    </source>
</evidence>
<sequence length="520" mass="59393">MAELNLATGGYLLVVVMGEHQFIRTQERSGSASVGCEGPQYQDRCAHAVISCRLLIEERDTEIPQHIDIYIIRGEAEPSDVNAVDFIVASAHAKDFMHSVCTNIMDYYSTCVKTKHDNEVNQMKAYYKQQEEFPHIKKFIASAGNLVHQANSKQRIIDKMEAACFIEKIEYQKPLRFNFEDIRKLPPPIIAFDNMRFRIRGIRILYEKLSFGIHYSRRQRKLARYSQHSADELPYDSCPIEYFQQLFSQKFLEKDIMAWKAQSGAHQTALTRQLSDGLRNRVVFAQLAMEHPHILLLDEPTDNLDMQSIDALAKAIKEFAGGIVIVSHDFRIYQPPIAFALDLFLAITVLCPHVHLLASFPPYLTGMRHRLGTRLLAILSHHTPMLLCCWCRSDVPYFRPTFGRPSAPIYHATAFSTGFPPQLLNGKSVRRFSFVPWSFEEAGIRTAHLFQLTILTSREQNSLSGASCYRGSKLMQAFGCAQGSRSAPVDRIIITCNRLTENRESLARRFPFDIWVNPNV</sequence>
<name>A0A0C9XNK0_9AGAR</name>
<dbReference type="InterPro" id="IPR003439">
    <property type="entry name" value="ABC_transporter-like_ATP-bd"/>
</dbReference>
<reference evidence="7" key="2">
    <citation type="submission" date="2015-01" db="EMBL/GenBank/DDBJ databases">
        <title>Evolutionary Origins and Diversification of the Mycorrhizal Mutualists.</title>
        <authorList>
            <consortium name="DOE Joint Genome Institute"/>
            <consortium name="Mycorrhizal Genomics Consortium"/>
            <person name="Kohler A."/>
            <person name="Kuo A."/>
            <person name="Nagy L.G."/>
            <person name="Floudas D."/>
            <person name="Copeland A."/>
            <person name="Barry K.W."/>
            <person name="Cichocki N."/>
            <person name="Veneault-Fourrey C."/>
            <person name="LaButti K."/>
            <person name="Lindquist E.A."/>
            <person name="Lipzen A."/>
            <person name="Lundell T."/>
            <person name="Morin E."/>
            <person name="Murat C."/>
            <person name="Riley R."/>
            <person name="Ohm R."/>
            <person name="Sun H."/>
            <person name="Tunlid A."/>
            <person name="Henrissat B."/>
            <person name="Grigoriev I.V."/>
            <person name="Hibbett D.S."/>
            <person name="Martin F."/>
        </authorList>
    </citation>
    <scope>NUCLEOTIDE SEQUENCE [LARGE SCALE GENOMIC DNA]</scope>
    <source>
        <strain evidence="7">LaAM-08-1</strain>
    </source>
</reference>
<dbReference type="EMBL" id="KN838584">
    <property type="protein sequence ID" value="KIK03044.1"/>
    <property type="molecule type" value="Genomic_DNA"/>
</dbReference>
<dbReference type="InterPro" id="IPR027417">
    <property type="entry name" value="P-loop_NTPase"/>
</dbReference>
<evidence type="ECO:0000259" key="4">
    <source>
        <dbReference type="Pfam" id="PF00005"/>
    </source>
</evidence>
<dbReference type="InterPro" id="IPR032781">
    <property type="entry name" value="ABC_tran_Xtn"/>
</dbReference>
<evidence type="ECO:0000313" key="6">
    <source>
        <dbReference type="EMBL" id="KIK03044.1"/>
    </source>
</evidence>
<dbReference type="Gene3D" id="3.40.50.300">
    <property type="entry name" value="P-loop containing nucleotide triphosphate hydrolases"/>
    <property type="match status" value="1"/>
</dbReference>
<reference evidence="6 7" key="1">
    <citation type="submission" date="2014-04" db="EMBL/GenBank/DDBJ databases">
        <authorList>
            <consortium name="DOE Joint Genome Institute"/>
            <person name="Kuo A."/>
            <person name="Kohler A."/>
            <person name="Nagy L.G."/>
            <person name="Floudas D."/>
            <person name="Copeland A."/>
            <person name="Barry K.W."/>
            <person name="Cichocki N."/>
            <person name="Veneault-Fourrey C."/>
            <person name="LaButti K."/>
            <person name="Lindquist E.A."/>
            <person name="Lipzen A."/>
            <person name="Lundell T."/>
            <person name="Morin E."/>
            <person name="Murat C."/>
            <person name="Sun H."/>
            <person name="Tunlid A."/>
            <person name="Henrissat B."/>
            <person name="Grigoriev I.V."/>
            <person name="Hibbett D.S."/>
            <person name="Martin F."/>
            <person name="Nordberg H.P."/>
            <person name="Cantor M.N."/>
            <person name="Hua S.X."/>
        </authorList>
    </citation>
    <scope>NUCLEOTIDE SEQUENCE [LARGE SCALE GENOMIC DNA]</scope>
    <source>
        <strain evidence="6 7">LaAM-08-1</strain>
    </source>
</reference>
<evidence type="ECO:0000256" key="1">
    <source>
        <dbReference type="ARBA" id="ARBA00022737"/>
    </source>
</evidence>
<dbReference type="Pfam" id="PF12848">
    <property type="entry name" value="ABC_tran_Xtn"/>
    <property type="match status" value="1"/>
</dbReference>
<dbReference type="Proteomes" id="UP000054477">
    <property type="component" value="Unassembled WGS sequence"/>
</dbReference>
<dbReference type="GO" id="GO:0005524">
    <property type="term" value="F:ATP binding"/>
    <property type="evidence" value="ECO:0007669"/>
    <property type="project" value="UniProtKB-KW"/>
</dbReference>
<keyword evidence="3" id="KW-0067">ATP-binding</keyword>
<dbReference type="Pfam" id="PF00005">
    <property type="entry name" value="ABC_tran"/>
    <property type="match status" value="1"/>
</dbReference>
<protein>
    <submittedName>
        <fullName evidence="6">Unplaced genomic scaffold K443scaffold_49, whole genome shotgun sequence</fullName>
    </submittedName>
</protein>
<keyword evidence="2" id="KW-0547">Nucleotide-binding</keyword>
<dbReference type="AlphaFoldDB" id="A0A0C9XNK0"/>
<keyword evidence="7" id="KW-1185">Reference proteome</keyword>
<gene>
    <name evidence="6" type="ORF">K443DRAFT_121628</name>
</gene>
<proteinExistence type="predicted"/>
<dbReference type="OrthoDB" id="2110130at2759"/>
<feature type="domain" description="ABC-transporter extension" evidence="5">
    <location>
        <begin position="108"/>
        <end position="172"/>
    </location>
</feature>
<feature type="domain" description="ABC transporter" evidence="4">
    <location>
        <begin position="255"/>
        <end position="301"/>
    </location>
</feature>
<organism evidence="6 7">
    <name type="scientific">Laccaria amethystina LaAM-08-1</name>
    <dbReference type="NCBI Taxonomy" id="1095629"/>
    <lineage>
        <taxon>Eukaryota</taxon>
        <taxon>Fungi</taxon>
        <taxon>Dikarya</taxon>
        <taxon>Basidiomycota</taxon>
        <taxon>Agaricomycotina</taxon>
        <taxon>Agaricomycetes</taxon>
        <taxon>Agaricomycetidae</taxon>
        <taxon>Agaricales</taxon>
        <taxon>Agaricineae</taxon>
        <taxon>Hydnangiaceae</taxon>
        <taxon>Laccaria</taxon>
    </lineage>
</organism>
<evidence type="ECO:0000256" key="2">
    <source>
        <dbReference type="ARBA" id="ARBA00022741"/>
    </source>
</evidence>
<dbReference type="InterPro" id="IPR050611">
    <property type="entry name" value="ABCF"/>
</dbReference>
<dbReference type="STRING" id="1095629.A0A0C9XNK0"/>
<dbReference type="PANTHER" id="PTHR19211:SF15">
    <property type="entry name" value="ATP-BINDING CASSETTE SUB-FAMILY F MEMBER 2"/>
    <property type="match status" value="1"/>
</dbReference>
<dbReference type="PANTHER" id="PTHR19211">
    <property type="entry name" value="ATP-BINDING TRANSPORT PROTEIN-RELATED"/>
    <property type="match status" value="1"/>
</dbReference>
<accession>A0A0C9XNK0</accession>
<dbReference type="SUPFAM" id="SSF52540">
    <property type="entry name" value="P-loop containing nucleoside triphosphate hydrolases"/>
    <property type="match status" value="1"/>
</dbReference>
<evidence type="ECO:0000313" key="7">
    <source>
        <dbReference type="Proteomes" id="UP000054477"/>
    </source>
</evidence>